<proteinExistence type="inferred from homology"/>
<evidence type="ECO:0000256" key="1">
    <source>
        <dbReference type="ARBA" id="ARBA00004173"/>
    </source>
</evidence>
<dbReference type="AlphaFoldDB" id="A0AAN8JGU2"/>
<keyword evidence="7" id="KW-1185">Reference proteome</keyword>
<evidence type="ECO:0000256" key="5">
    <source>
        <dbReference type="SAM" id="MobiDB-lite"/>
    </source>
</evidence>
<organism evidence="6 7">
    <name type="scientific">Patella caerulea</name>
    <name type="common">Rayed Mediterranean limpet</name>
    <dbReference type="NCBI Taxonomy" id="87958"/>
    <lineage>
        <taxon>Eukaryota</taxon>
        <taxon>Metazoa</taxon>
        <taxon>Spiralia</taxon>
        <taxon>Lophotrochozoa</taxon>
        <taxon>Mollusca</taxon>
        <taxon>Gastropoda</taxon>
        <taxon>Patellogastropoda</taxon>
        <taxon>Patelloidea</taxon>
        <taxon>Patellidae</taxon>
        <taxon>Patella</taxon>
    </lineage>
</organism>
<gene>
    <name evidence="6" type="ORF">SNE40_014994</name>
</gene>
<dbReference type="InterPro" id="IPR036748">
    <property type="entry name" value="MTH938-like_sf"/>
</dbReference>
<comment type="caution">
    <text evidence="6">The sequence shown here is derived from an EMBL/GenBank/DDBJ whole genome shotgun (WGS) entry which is preliminary data.</text>
</comment>
<accession>A0AAN8JGU2</accession>
<dbReference type="PANTHER" id="PTHR21192:SF2">
    <property type="entry name" value="NADH DEHYDROGENASE [UBIQUINONE] 1 ALPHA SUBCOMPLEX ASSEMBLY FACTOR 3"/>
    <property type="match status" value="1"/>
</dbReference>
<name>A0AAN8JGU2_PATCE</name>
<evidence type="ECO:0000256" key="3">
    <source>
        <dbReference type="ARBA" id="ARBA00023128"/>
    </source>
</evidence>
<dbReference type="SUPFAM" id="SSF64076">
    <property type="entry name" value="MTH938-like"/>
    <property type="match status" value="1"/>
</dbReference>
<dbReference type="Proteomes" id="UP001347796">
    <property type="component" value="Unassembled WGS sequence"/>
</dbReference>
<sequence length="228" mass="26385">MSILRNISQTLLKNVRPHIRVSVRNHNFDGDVFQRSEVNMLSKEDSDVIYIETISSRGFKLNSGFRVIGPCIIFPRTVLHWNINTAQEINENSLSLFPLLEPKLDILLLGIGDRGEQYDPNIIRFLRSKKINVEILPTEQACATFNFINSERRYVAAALLPPRYDKGEDPFFTNQVKDELDKLHLYDRDSEGHRIAEDTDYESISETSNMQRKGTFLPIEKTQDKKKK</sequence>
<feature type="region of interest" description="Disordered" evidence="5">
    <location>
        <begin position="198"/>
        <end position="228"/>
    </location>
</feature>
<protein>
    <recommendedName>
        <fullName evidence="2">NADH dehydrogenase [ubiquinone] 1 alpha subcomplex assembly factor 3</fullName>
    </recommendedName>
</protein>
<reference evidence="6 7" key="1">
    <citation type="submission" date="2024-01" db="EMBL/GenBank/DDBJ databases">
        <title>The genome of the rayed Mediterranean limpet Patella caerulea (Linnaeus, 1758).</title>
        <authorList>
            <person name="Anh-Thu Weber A."/>
            <person name="Halstead-Nussloch G."/>
        </authorList>
    </citation>
    <scope>NUCLEOTIDE SEQUENCE [LARGE SCALE GENOMIC DNA]</scope>
    <source>
        <strain evidence="6">AATW-2023a</strain>
        <tissue evidence="6">Whole specimen</tissue>
    </source>
</reference>
<dbReference type="InterPro" id="IPR034095">
    <property type="entry name" value="NDUF3"/>
</dbReference>
<dbReference type="GO" id="GO:0032981">
    <property type="term" value="P:mitochondrial respiratory chain complex I assembly"/>
    <property type="evidence" value="ECO:0007669"/>
    <property type="project" value="InterPro"/>
</dbReference>
<dbReference type="Pfam" id="PF04430">
    <property type="entry name" value="DUF498"/>
    <property type="match status" value="1"/>
</dbReference>
<keyword evidence="3" id="KW-0496">Mitochondrion</keyword>
<evidence type="ECO:0000313" key="7">
    <source>
        <dbReference type="Proteomes" id="UP001347796"/>
    </source>
</evidence>
<dbReference type="CDD" id="cd05125">
    <property type="entry name" value="Mth938_2P1-like"/>
    <property type="match status" value="1"/>
</dbReference>
<evidence type="ECO:0000313" key="6">
    <source>
        <dbReference type="EMBL" id="KAK6176755.1"/>
    </source>
</evidence>
<comment type="similarity">
    <text evidence="4">Belongs to the NDUFAF3 family.</text>
</comment>
<dbReference type="InterPro" id="IPR007523">
    <property type="entry name" value="NDUFAF3/AAMDC"/>
</dbReference>
<dbReference type="Gene3D" id="3.40.1230.10">
    <property type="entry name" value="MTH938-like"/>
    <property type="match status" value="1"/>
</dbReference>
<dbReference type="PANTHER" id="PTHR21192">
    <property type="entry name" value="NUCLEAR PROTEIN E3-3"/>
    <property type="match status" value="1"/>
</dbReference>
<dbReference type="EMBL" id="JAZGQO010000010">
    <property type="protein sequence ID" value="KAK6176755.1"/>
    <property type="molecule type" value="Genomic_DNA"/>
</dbReference>
<comment type="subcellular location">
    <subcellularLocation>
        <location evidence="1">Mitochondrion</location>
    </subcellularLocation>
</comment>
<evidence type="ECO:0000256" key="2">
    <source>
        <dbReference type="ARBA" id="ARBA00021776"/>
    </source>
</evidence>
<evidence type="ECO:0000256" key="4">
    <source>
        <dbReference type="ARBA" id="ARBA00049984"/>
    </source>
</evidence>
<dbReference type="GO" id="GO:0005743">
    <property type="term" value="C:mitochondrial inner membrane"/>
    <property type="evidence" value="ECO:0007669"/>
    <property type="project" value="TreeGrafter"/>
</dbReference>